<gene>
    <name evidence="1" type="ORF">RDI58_017623</name>
</gene>
<sequence>MRNRDKIRNKGLFLSSRIPKIPWKRIFRISLTKMVFLREAQNRGRKKKRKSSRTY</sequence>
<name>A0AAN8TA68_SOLBU</name>
<evidence type="ECO:0000313" key="2">
    <source>
        <dbReference type="Proteomes" id="UP001371456"/>
    </source>
</evidence>
<dbReference type="EMBL" id="JBANQN010000007">
    <property type="protein sequence ID" value="KAK6784169.1"/>
    <property type="molecule type" value="Genomic_DNA"/>
</dbReference>
<protein>
    <submittedName>
        <fullName evidence="1">Uncharacterized protein</fullName>
    </submittedName>
</protein>
<dbReference type="Proteomes" id="UP001371456">
    <property type="component" value="Unassembled WGS sequence"/>
</dbReference>
<reference evidence="1 2" key="1">
    <citation type="submission" date="2024-02" db="EMBL/GenBank/DDBJ databases">
        <title>de novo genome assembly of Solanum bulbocastanum strain 11H21.</title>
        <authorList>
            <person name="Hosaka A.J."/>
        </authorList>
    </citation>
    <scope>NUCLEOTIDE SEQUENCE [LARGE SCALE GENOMIC DNA]</scope>
    <source>
        <tissue evidence="1">Young leaves</tissue>
    </source>
</reference>
<keyword evidence="2" id="KW-1185">Reference proteome</keyword>
<dbReference type="AlphaFoldDB" id="A0AAN8TA68"/>
<evidence type="ECO:0000313" key="1">
    <source>
        <dbReference type="EMBL" id="KAK6784169.1"/>
    </source>
</evidence>
<comment type="caution">
    <text evidence="1">The sequence shown here is derived from an EMBL/GenBank/DDBJ whole genome shotgun (WGS) entry which is preliminary data.</text>
</comment>
<accession>A0AAN8TA68</accession>
<proteinExistence type="predicted"/>
<organism evidence="1 2">
    <name type="scientific">Solanum bulbocastanum</name>
    <name type="common">Wild potato</name>
    <dbReference type="NCBI Taxonomy" id="147425"/>
    <lineage>
        <taxon>Eukaryota</taxon>
        <taxon>Viridiplantae</taxon>
        <taxon>Streptophyta</taxon>
        <taxon>Embryophyta</taxon>
        <taxon>Tracheophyta</taxon>
        <taxon>Spermatophyta</taxon>
        <taxon>Magnoliopsida</taxon>
        <taxon>eudicotyledons</taxon>
        <taxon>Gunneridae</taxon>
        <taxon>Pentapetalae</taxon>
        <taxon>asterids</taxon>
        <taxon>lamiids</taxon>
        <taxon>Solanales</taxon>
        <taxon>Solanaceae</taxon>
        <taxon>Solanoideae</taxon>
        <taxon>Solaneae</taxon>
        <taxon>Solanum</taxon>
    </lineage>
</organism>